<dbReference type="Proteomes" id="UP000800096">
    <property type="component" value="Unassembled WGS sequence"/>
</dbReference>
<evidence type="ECO:0000313" key="3">
    <source>
        <dbReference type="Proteomes" id="UP000800096"/>
    </source>
</evidence>
<feature type="compositionally biased region" description="Basic residues" evidence="1">
    <location>
        <begin position="14"/>
        <end position="23"/>
    </location>
</feature>
<sequence length="131" mass="14874">MHTQTDTQTDTPRSHRVPRKTKTRKNRGKVGICTWAGILLAACCCCCCCTPPVKNMGNIKDASYVANTPRKITHPRTMGKRARQRRAFFCLRRGEERGWGEKEGERGVGDVWVHSCWHVFFFFSVAKSGTL</sequence>
<keyword evidence="3" id="KW-1185">Reference proteome</keyword>
<feature type="compositionally biased region" description="Polar residues" evidence="1">
    <location>
        <begin position="1"/>
        <end position="11"/>
    </location>
</feature>
<organism evidence="2 3">
    <name type="scientific">Ampelomyces quisqualis</name>
    <name type="common">Powdery mildew agent</name>
    <dbReference type="NCBI Taxonomy" id="50730"/>
    <lineage>
        <taxon>Eukaryota</taxon>
        <taxon>Fungi</taxon>
        <taxon>Dikarya</taxon>
        <taxon>Ascomycota</taxon>
        <taxon>Pezizomycotina</taxon>
        <taxon>Dothideomycetes</taxon>
        <taxon>Pleosporomycetidae</taxon>
        <taxon>Pleosporales</taxon>
        <taxon>Pleosporineae</taxon>
        <taxon>Phaeosphaeriaceae</taxon>
        <taxon>Ampelomyces</taxon>
    </lineage>
</organism>
<evidence type="ECO:0000313" key="2">
    <source>
        <dbReference type="EMBL" id="KAF1916764.1"/>
    </source>
</evidence>
<protein>
    <submittedName>
        <fullName evidence="2">Uncharacterized protein</fullName>
    </submittedName>
</protein>
<accession>A0A6A5QQD8</accession>
<dbReference type="AlphaFoldDB" id="A0A6A5QQD8"/>
<feature type="region of interest" description="Disordered" evidence="1">
    <location>
        <begin position="1"/>
        <end position="23"/>
    </location>
</feature>
<gene>
    <name evidence="2" type="ORF">BDU57DRAFT_243466</name>
</gene>
<name>A0A6A5QQD8_AMPQU</name>
<dbReference type="EMBL" id="ML979135">
    <property type="protein sequence ID" value="KAF1916764.1"/>
    <property type="molecule type" value="Genomic_DNA"/>
</dbReference>
<evidence type="ECO:0000256" key="1">
    <source>
        <dbReference type="SAM" id="MobiDB-lite"/>
    </source>
</evidence>
<reference evidence="2" key="1">
    <citation type="journal article" date="2020" name="Stud. Mycol.">
        <title>101 Dothideomycetes genomes: a test case for predicting lifestyles and emergence of pathogens.</title>
        <authorList>
            <person name="Haridas S."/>
            <person name="Albert R."/>
            <person name="Binder M."/>
            <person name="Bloem J."/>
            <person name="Labutti K."/>
            <person name="Salamov A."/>
            <person name="Andreopoulos B."/>
            <person name="Baker S."/>
            <person name="Barry K."/>
            <person name="Bills G."/>
            <person name="Bluhm B."/>
            <person name="Cannon C."/>
            <person name="Castanera R."/>
            <person name="Culley D."/>
            <person name="Daum C."/>
            <person name="Ezra D."/>
            <person name="Gonzalez J."/>
            <person name="Henrissat B."/>
            <person name="Kuo A."/>
            <person name="Liang C."/>
            <person name="Lipzen A."/>
            <person name="Lutzoni F."/>
            <person name="Magnuson J."/>
            <person name="Mondo S."/>
            <person name="Nolan M."/>
            <person name="Ohm R."/>
            <person name="Pangilinan J."/>
            <person name="Park H.-J."/>
            <person name="Ramirez L."/>
            <person name="Alfaro M."/>
            <person name="Sun H."/>
            <person name="Tritt A."/>
            <person name="Yoshinaga Y."/>
            <person name="Zwiers L.-H."/>
            <person name="Turgeon B."/>
            <person name="Goodwin S."/>
            <person name="Spatafora J."/>
            <person name="Crous P."/>
            <person name="Grigoriev I."/>
        </authorList>
    </citation>
    <scope>NUCLEOTIDE SEQUENCE</scope>
    <source>
        <strain evidence="2">HMLAC05119</strain>
    </source>
</reference>
<proteinExistence type="predicted"/>